<dbReference type="EMBL" id="BCSZ01000035">
    <property type="protein sequence ID" value="GAT03791.1"/>
    <property type="molecule type" value="Genomic_DNA"/>
</dbReference>
<evidence type="ECO:0000313" key="1">
    <source>
        <dbReference type="EMBL" id="GAT03791.1"/>
    </source>
</evidence>
<organism evidence="1 2">
    <name type="scientific">Mycolicibacterium fortuitum subsp. acetamidolyticum</name>
    <dbReference type="NCBI Taxonomy" id="144550"/>
    <lineage>
        <taxon>Bacteria</taxon>
        <taxon>Bacillati</taxon>
        <taxon>Actinomycetota</taxon>
        <taxon>Actinomycetes</taxon>
        <taxon>Mycobacteriales</taxon>
        <taxon>Mycobacteriaceae</taxon>
        <taxon>Mycolicibacterium</taxon>
    </lineage>
</organism>
<proteinExistence type="predicted"/>
<sequence length="311" mass="33625">MVATSRIDGPWALRLDVGLPSSRDLLEAGDLDNYAYPLAYRLRDPNLVSVWCTKQHSEQSTVRIGAAREAPAPVAGMLVARTTASASSVAYKDEIHAAATASAELPPGPVRLELSFVLGPHRNWLNLWKQTIDALDPLLGRTRPDRAWHPLDGRITELGMHRTVDPAAGNAVLVAIYASPGQLAVDSTNAFDALQPAADEIPHVEPLDAAGDQHPRAREFRDDDAGYLAWLAAHSHGYVVNIARNHGVSAARLHRAHCRTISGQNPHNGAWTGPYVKVCAEQLTAVETWASDTVRSAIPTCGICKPDTMKQ</sequence>
<comment type="caution">
    <text evidence="1">The sequence shown here is derived from an EMBL/GenBank/DDBJ whole genome shotgun (WGS) entry which is preliminary data.</text>
</comment>
<protein>
    <submittedName>
        <fullName evidence="1">Uncharacterized protein</fullName>
    </submittedName>
</protein>
<dbReference type="AlphaFoldDB" id="A0A117IF77"/>
<accession>A0A117IF77</accession>
<dbReference type="Proteomes" id="UP000069705">
    <property type="component" value="Unassembled WGS sequence"/>
</dbReference>
<reference evidence="2" key="2">
    <citation type="submission" date="2016-02" db="EMBL/GenBank/DDBJ databases">
        <title>Draft genome sequence of five rapidly growing Mycobacterium species.</title>
        <authorList>
            <person name="Katahira K."/>
            <person name="Gotou Y."/>
            <person name="Iida K."/>
            <person name="Ogura Y."/>
            <person name="Hayashi T."/>
        </authorList>
    </citation>
    <scope>NUCLEOTIDE SEQUENCE [LARGE SCALE GENOMIC DNA]</scope>
    <source>
        <strain evidence="2">JCM6368</strain>
    </source>
</reference>
<name>A0A117IF77_MYCFO</name>
<evidence type="ECO:0000313" key="2">
    <source>
        <dbReference type="Proteomes" id="UP000069705"/>
    </source>
</evidence>
<gene>
    <name evidence="1" type="ORF">RMCFA_3903</name>
</gene>
<reference evidence="1 2" key="1">
    <citation type="journal article" date="2016" name="Genome Announc.">
        <title>Draft Genome Sequences of Five Rapidly Growing Mycobacterium Species, M. thermoresistibile, M. fortuitum subsp. acetamidolyticum, M. canariasense, M. brisbanense, and M. novocastrense.</title>
        <authorList>
            <person name="Katahira K."/>
            <person name="Ogura Y."/>
            <person name="Gotoh Y."/>
            <person name="Hayashi T."/>
        </authorList>
    </citation>
    <scope>NUCLEOTIDE SEQUENCE [LARGE SCALE GENOMIC DNA]</scope>
    <source>
        <strain evidence="1 2">JCM6368</strain>
    </source>
</reference>